<comment type="subcellular location">
    <subcellularLocation>
        <location evidence="1">Membrane</location>
        <topology evidence="1">Multi-pass membrane protein</topology>
    </subcellularLocation>
</comment>
<dbReference type="AlphaFoldDB" id="A0A9D2EEA7"/>
<evidence type="ECO:0000256" key="8">
    <source>
        <dbReference type="SAM" id="Phobius"/>
    </source>
</evidence>
<keyword evidence="5 8" id="KW-1133">Transmembrane helix</keyword>
<gene>
    <name evidence="10" type="ORF">H9815_10545</name>
</gene>
<feature type="domain" description="Lycopene cyclase" evidence="9">
    <location>
        <begin position="8"/>
        <end position="89"/>
    </location>
</feature>
<reference evidence="10" key="1">
    <citation type="journal article" date="2021" name="PeerJ">
        <title>Extensive microbial diversity within the chicken gut microbiome revealed by metagenomics and culture.</title>
        <authorList>
            <person name="Gilroy R."/>
            <person name="Ravi A."/>
            <person name="Getino M."/>
            <person name="Pursley I."/>
            <person name="Horton D.L."/>
            <person name="Alikhan N.F."/>
            <person name="Baker D."/>
            <person name="Gharbi K."/>
            <person name="Hall N."/>
            <person name="Watson M."/>
            <person name="Adriaenssens E.M."/>
            <person name="Foster-Nyarko E."/>
            <person name="Jarju S."/>
            <person name="Secka A."/>
            <person name="Antonio M."/>
            <person name="Oren A."/>
            <person name="Chaudhuri R.R."/>
            <person name="La Ragione R."/>
            <person name="Hildebrand F."/>
            <person name="Pallen M.J."/>
        </authorList>
    </citation>
    <scope>NUCLEOTIDE SEQUENCE</scope>
    <source>
        <strain evidence="10">ChiGjej4B4-7305</strain>
    </source>
</reference>
<keyword evidence="3 8" id="KW-0812">Transmembrane</keyword>
<protein>
    <submittedName>
        <fullName evidence="10">Lycopene cyclase domain-containing protein</fullName>
    </submittedName>
</protein>
<dbReference type="GO" id="GO:0016117">
    <property type="term" value="P:carotenoid biosynthetic process"/>
    <property type="evidence" value="ECO:0007669"/>
    <property type="project" value="UniProtKB-KW"/>
</dbReference>
<proteinExistence type="predicted"/>
<keyword evidence="4" id="KW-0125">Carotenoid biosynthesis</keyword>
<dbReference type="Proteomes" id="UP000824037">
    <property type="component" value="Unassembled WGS sequence"/>
</dbReference>
<evidence type="ECO:0000256" key="3">
    <source>
        <dbReference type="ARBA" id="ARBA00022692"/>
    </source>
</evidence>
<name>A0A9D2EEA7_9MICO</name>
<comment type="caution">
    <text evidence="10">The sequence shown here is derived from an EMBL/GenBank/DDBJ whole genome shotgun (WGS) entry which is preliminary data.</text>
</comment>
<reference evidence="10" key="2">
    <citation type="submission" date="2021-04" db="EMBL/GenBank/DDBJ databases">
        <authorList>
            <person name="Gilroy R."/>
        </authorList>
    </citation>
    <scope>NUCLEOTIDE SEQUENCE</scope>
    <source>
        <strain evidence="10">ChiGjej4B4-7305</strain>
    </source>
</reference>
<dbReference type="EMBL" id="DXBY01000178">
    <property type="protein sequence ID" value="HIZ36208.1"/>
    <property type="molecule type" value="Genomic_DNA"/>
</dbReference>
<evidence type="ECO:0000256" key="4">
    <source>
        <dbReference type="ARBA" id="ARBA00022746"/>
    </source>
</evidence>
<organism evidence="10 11">
    <name type="scientific">Candidatus Ruania gallistercoris</name>
    <dbReference type="NCBI Taxonomy" id="2838746"/>
    <lineage>
        <taxon>Bacteria</taxon>
        <taxon>Bacillati</taxon>
        <taxon>Actinomycetota</taxon>
        <taxon>Actinomycetes</taxon>
        <taxon>Micrococcales</taxon>
        <taxon>Ruaniaceae</taxon>
        <taxon>Ruania</taxon>
    </lineage>
</organism>
<dbReference type="InterPro" id="IPR017825">
    <property type="entry name" value="Lycopene_cyclase_dom"/>
</dbReference>
<evidence type="ECO:0000256" key="2">
    <source>
        <dbReference type="ARBA" id="ARBA00004829"/>
    </source>
</evidence>
<evidence type="ECO:0000256" key="5">
    <source>
        <dbReference type="ARBA" id="ARBA00022989"/>
    </source>
</evidence>
<dbReference type="NCBIfam" id="TIGR03462">
    <property type="entry name" value="CarR_dom_SF"/>
    <property type="match status" value="1"/>
</dbReference>
<dbReference type="GO" id="GO:0045436">
    <property type="term" value="F:lycopene beta cyclase activity"/>
    <property type="evidence" value="ECO:0007669"/>
    <property type="project" value="UniProtKB-ARBA"/>
</dbReference>
<dbReference type="Pfam" id="PF18916">
    <property type="entry name" value="Lycopene_cyc"/>
    <property type="match status" value="1"/>
</dbReference>
<dbReference type="GO" id="GO:0016020">
    <property type="term" value="C:membrane"/>
    <property type="evidence" value="ECO:0007669"/>
    <property type="project" value="UniProtKB-SubCell"/>
</dbReference>
<evidence type="ECO:0000259" key="9">
    <source>
        <dbReference type="Pfam" id="PF18916"/>
    </source>
</evidence>
<evidence type="ECO:0000256" key="6">
    <source>
        <dbReference type="ARBA" id="ARBA00023136"/>
    </source>
</evidence>
<keyword evidence="7" id="KW-0413">Isomerase</keyword>
<keyword evidence="6 8" id="KW-0472">Membrane</keyword>
<evidence type="ECO:0000313" key="10">
    <source>
        <dbReference type="EMBL" id="HIZ36208.1"/>
    </source>
</evidence>
<accession>A0A9D2EEA7</accession>
<evidence type="ECO:0000256" key="7">
    <source>
        <dbReference type="ARBA" id="ARBA00023235"/>
    </source>
</evidence>
<dbReference type="GO" id="GO:0016872">
    <property type="term" value="F:intramolecular lyase activity"/>
    <property type="evidence" value="ECO:0007669"/>
    <property type="project" value="InterPro"/>
</dbReference>
<feature type="transmembrane region" description="Helical" evidence="8">
    <location>
        <begin position="31"/>
        <end position="58"/>
    </location>
</feature>
<feature type="transmembrane region" description="Helical" evidence="8">
    <location>
        <begin position="79"/>
        <end position="100"/>
    </location>
</feature>
<evidence type="ECO:0000256" key="1">
    <source>
        <dbReference type="ARBA" id="ARBA00004141"/>
    </source>
</evidence>
<comment type="pathway">
    <text evidence="2">Carotenoid biosynthesis.</text>
</comment>
<evidence type="ECO:0000313" key="11">
    <source>
        <dbReference type="Proteomes" id="UP000824037"/>
    </source>
</evidence>
<sequence length="111" mass="11672">MSYSLLSVIVVLVAGAVAALCAVRVRPPARWWAGIAVVGLVLVVLTAVFDSVMILADLYRYQEATLSGLRIGAAPVEDFAWPVAAALLLPSVWLLLGASAPRATSPRKEDG</sequence>